<dbReference type="GO" id="GO:0005886">
    <property type="term" value="C:plasma membrane"/>
    <property type="evidence" value="ECO:0007669"/>
    <property type="project" value="TreeGrafter"/>
</dbReference>
<comment type="catalytic activity">
    <reaction evidence="1">
        <text>ATP + protein L-histidine = ADP + protein N-phospho-L-histidine.</text>
        <dbReference type="EC" id="2.7.13.3"/>
    </reaction>
</comment>
<evidence type="ECO:0000256" key="1">
    <source>
        <dbReference type="ARBA" id="ARBA00000085"/>
    </source>
</evidence>
<dbReference type="EC" id="2.7.13.3" evidence="2"/>
<dbReference type="Pfam" id="PF02518">
    <property type="entry name" value="HATPase_c"/>
    <property type="match status" value="1"/>
</dbReference>
<dbReference type="STRING" id="1177755.A7A08_01921"/>
<dbReference type="CDD" id="cd00082">
    <property type="entry name" value="HisKA"/>
    <property type="match status" value="1"/>
</dbReference>
<dbReference type="SUPFAM" id="SSF55874">
    <property type="entry name" value="ATPase domain of HSP90 chaperone/DNA topoisomerase II/histidine kinase"/>
    <property type="match status" value="1"/>
</dbReference>
<dbReference type="GO" id="GO:0000155">
    <property type="term" value="F:phosphorelay sensor kinase activity"/>
    <property type="evidence" value="ECO:0007669"/>
    <property type="project" value="InterPro"/>
</dbReference>
<evidence type="ECO:0000256" key="6">
    <source>
        <dbReference type="SAM" id="MobiDB-lite"/>
    </source>
</evidence>
<keyword evidence="5 8" id="KW-0418">Kinase</keyword>
<reference evidence="8 9" key="1">
    <citation type="submission" date="2016-07" db="EMBL/GenBank/DDBJ databases">
        <title>Draft genome sequence of Methyloligella halotolerans C2T (VKM B-2706T=CCUG 61687T=DSM 25045T), a halotolerant polyhydroxybutyrate accumulating methylotroph.</title>
        <authorList>
            <person name="Vasilenko O.V."/>
            <person name="Doronina N.V."/>
            <person name="Poroshina M.N."/>
            <person name="Tarlachkov S.V."/>
            <person name="Trotsenko Y.A."/>
        </authorList>
    </citation>
    <scope>NUCLEOTIDE SEQUENCE [LARGE SCALE GENOMIC DNA]</scope>
    <source>
        <strain evidence="8 9">VKM B-2706</strain>
    </source>
</reference>
<evidence type="ECO:0000256" key="2">
    <source>
        <dbReference type="ARBA" id="ARBA00012438"/>
    </source>
</evidence>
<dbReference type="SMART" id="SM00387">
    <property type="entry name" value="HATPase_c"/>
    <property type="match status" value="1"/>
</dbReference>
<keyword evidence="9" id="KW-1185">Reference proteome</keyword>
<comment type="caution">
    <text evidence="8">The sequence shown here is derived from an EMBL/GenBank/DDBJ whole genome shotgun (WGS) entry which is preliminary data.</text>
</comment>
<accession>A0A1E2RYI8</accession>
<dbReference type="InterPro" id="IPR003661">
    <property type="entry name" value="HisK_dim/P_dom"/>
</dbReference>
<dbReference type="InterPro" id="IPR005467">
    <property type="entry name" value="His_kinase_dom"/>
</dbReference>
<dbReference type="Proteomes" id="UP000095087">
    <property type="component" value="Unassembled WGS sequence"/>
</dbReference>
<keyword evidence="3" id="KW-0597">Phosphoprotein</keyword>
<dbReference type="PROSITE" id="PS50109">
    <property type="entry name" value="HIS_KIN"/>
    <property type="match status" value="1"/>
</dbReference>
<dbReference type="PANTHER" id="PTHR43047:SF72">
    <property type="entry name" value="OSMOSENSING HISTIDINE PROTEIN KINASE SLN1"/>
    <property type="match status" value="1"/>
</dbReference>
<dbReference type="EMBL" id="MASI01000004">
    <property type="protein sequence ID" value="ODA67175.1"/>
    <property type="molecule type" value="Genomic_DNA"/>
</dbReference>
<organism evidence="8 9">
    <name type="scientific">Methyloligella halotolerans</name>
    <dbReference type="NCBI Taxonomy" id="1177755"/>
    <lineage>
        <taxon>Bacteria</taxon>
        <taxon>Pseudomonadati</taxon>
        <taxon>Pseudomonadota</taxon>
        <taxon>Alphaproteobacteria</taxon>
        <taxon>Hyphomicrobiales</taxon>
        <taxon>Hyphomicrobiaceae</taxon>
        <taxon>Methyloligella</taxon>
    </lineage>
</organism>
<dbReference type="InterPro" id="IPR004358">
    <property type="entry name" value="Sig_transdc_His_kin-like_C"/>
</dbReference>
<proteinExistence type="predicted"/>
<sequence>MVTRTMHKSLHQQSDELDEDRKALEHIARALSQQAAHAVPTARPRQESEMPAGALASDTLVALIDALPSAIALLGEGELLHGNLPFAHAFGYRRIEELLEAGGLNVILPAGLANAEPLPAPKGEHASRLQVEARTSGHRHLKITVELVPLQADPPLQMLRLIDPSSLQNAADVDAPAPPAPEAPPSSPTEENVNGAEVDAIPAESPEDEALSPAVASAAQQFNFLAKVSHEVRTPLNSILGFTELMIGEKLGAIENPRYKGYIEDIHQSGRYALSLLNDLLDLSKIEAGEFELDFTAVDLAELVDECLHILQPMAKRERILLRVSLDPDVPSVIADPRRLKQILLNLLSNAIKFTREGGQVILSASKTPAGGVRIRVRDTGVGMTADEIQLAMQPFQQLDTTPRKQNGTGLGLPLTKALAEANRARFMLTSESGVGTSADVIFPADRVAERRD</sequence>
<evidence type="ECO:0000259" key="7">
    <source>
        <dbReference type="PROSITE" id="PS50109"/>
    </source>
</evidence>
<evidence type="ECO:0000313" key="8">
    <source>
        <dbReference type="EMBL" id="ODA67175.1"/>
    </source>
</evidence>
<feature type="region of interest" description="Disordered" evidence="6">
    <location>
        <begin position="169"/>
        <end position="194"/>
    </location>
</feature>
<evidence type="ECO:0000256" key="3">
    <source>
        <dbReference type="ARBA" id="ARBA00022553"/>
    </source>
</evidence>
<name>A0A1E2RYI8_9HYPH</name>
<gene>
    <name evidence="8" type="ORF">A7A08_01921</name>
</gene>
<evidence type="ECO:0000256" key="4">
    <source>
        <dbReference type="ARBA" id="ARBA00022679"/>
    </source>
</evidence>
<dbReference type="Gene3D" id="1.10.287.130">
    <property type="match status" value="1"/>
</dbReference>
<feature type="domain" description="Histidine kinase" evidence="7">
    <location>
        <begin position="227"/>
        <end position="447"/>
    </location>
</feature>
<evidence type="ECO:0000256" key="5">
    <source>
        <dbReference type="ARBA" id="ARBA00022777"/>
    </source>
</evidence>
<dbReference type="RefSeq" id="WP_069095183.1">
    <property type="nucleotide sequence ID" value="NZ_MASI01000004.1"/>
</dbReference>
<dbReference type="Gene3D" id="3.30.565.10">
    <property type="entry name" value="Histidine kinase-like ATPase, C-terminal domain"/>
    <property type="match status" value="1"/>
</dbReference>
<protein>
    <recommendedName>
        <fullName evidence="2">histidine kinase</fullName>
        <ecNumber evidence="2">2.7.13.3</ecNumber>
    </recommendedName>
</protein>
<dbReference type="PRINTS" id="PR00344">
    <property type="entry name" value="BCTRLSENSOR"/>
</dbReference>
<dbReference type="Pfam" id="PF00512">
    <property type="entry name" value="HisKA"/>
    <property type="match status" value="1"/>
</dbReference>
<dbReference type="InterPro" id="IPR036097">
    <property type="entry name" value="HisK_dim/P_sf"/>
</dbReference>
<dbReference type="InterPro" id="IPR003594">
    <property type="entry name" value="HATPase_dom"/>
</dbReference>
<dbReference type="GO" id="GO:0009927">
    <property type="term" value="F:histidine phosphotransfer kinase activity"/>
    <property type="evidence" value="ECO:0007669"/>
    <property type="project" value="TreeGrafter"/>
</dbReference>
<dbReference type="InterPro" id="IPR036890">
    <property type="entry name" value="HATPase_C_sf"/>
</dbReference>
<dbReference type="PANTHER" id="PTHR43047">
    <property type="entry name" value="TWO-COMPONENT HISTIDINE PROTEIN KINASE"/>
    <property type="match status" value="1"/>
</dbReference>
<dbReference type="OrthoDB" id="9801651at2"/>
<keyword evidence="4 8" id="KW-0808">Transferase</keyword>
<dbReference type="SUPFAM" id="SSF47384">
    <property type="entry name" value="Homodimeric domain of signal transducing histidine kinase"/>
    <property type="match status" value="1"/>
</dbReference>
<feature type="compositionally biased region" description="Pro residues" evidence="6">
    <location>
        <begin position="176"/>
        <end position="187"/>
    </location>
</feature>
<dbReference type="SMART" id="SM00388">
    <property type="entry name" value="HisKA"/>
    <property type="match status" value="1"/>
</dbReference>
<evidence type="ECO:0000313" key="9">
    <source>
        <dbReference type="Proteomes" id="UP000095087"/>
    </source>
</evidence>
<dbReference type="AlphaFoldDB" id="A0A1E2RYI8"/>